<reference evidence="1 2" key="1">
    <citation type="journal article" date="2022" name="bioRxiv">
        <title>Genomics of Preaxostyla Flagellates Illuminates Evolutionary Transitions and the Path Towards Mitochondrial Loss.</title>
        <authorList>
            <person name="Novak L.V.F."/>
            <person name="Treitli S.C."/>
            <person name="Pyrih J."/>
            <person name="Halakuc P."/>
            <person name="Pipaliya S.V."/>
            <person name="Vacek V."/>
            <person name="Brzon O."/>
            <person name="Soukal P."/>
            <person name="Eme L."/>
            <person name="Dacks J.B."/>
            <person name="Karnkowska A."/>
            <person name="Elias M."/>
            <person name="Hampl V."/>
        </authorList>
    </citation>
    <scope>NUCLEOTIDE SEQUENCE [LARGE SCALE GENOMIC DNA]</scope>
    <source>
        <strain evidence="1">NAU3</strain>
        <tissue evidence="1">Gut</tissue>
    </source>
</reference>
<keyword evidence="2" id="KW-1185">Reference proteome</keyword>
<evidence type="ECO:0000313" key="2">
    <source>
        <dbReference type="Proteomes" id="UP001281761"/>
    </source>
</evidence>
<protein>
    <submittedName>
        <fullName evidence="1">Uncharacterized protein</fullName>
    </submittedName>
</protein>
<accession>A0ABQ9WN91</accession>
<comment type="caution">
    <text evidence="1">The sequence shown here is derived from an EMBL/GenBank/DDBJ whole genome shotgun (WGS) entry which is preliminary data.</text>
</comment>
<name>A0ABQ9WN91_9EUKA</name>
<evidence type="ECO:0000313" key="1">
    <source>
        <dbReference type="EMBL" id="KAK2940958.1"/>
    </source>
</evidence>
<proteinExistence type="predicted"/>
<dbReference type="Proteomes" id="UP001281761">
    <property type="component" value="Unassembled WGS sequence"/>
</dbReference>
<sequence>MQDTKAKEENCIKLREVEVPSIHHFPHFLRLFVDRCDQIHNPLEGKTWHIVDDLILSSDDLKRSHHYVLLTTPNQTRLKQVAFLADPSLISLALYVLPKYTLTEEVNMLNAIPCQSDRLDESEVVI</sequence>
<organism evidence="1 2">
    <name type="scientific">Blattamonas nauphoetae</name>
    <dbReference type="NCBI Taxonomy" id="2049346"/>
    <lineage>
        <taxon>Eukaryota</taxon>
        <taxon>Metamonada</taxon>
        <taxon>Preaxostyla</taxon>
        <taxon>Oxymonadida</taxon>
        <taxon>Blattamonas</taxon>
    </lineage>
</organism>
<dbReference type="EMBL" id="JARBJD010000575">
    <property type="protein sequence ID" value="KAK2940958.1"/>
    <property type="molecule type" value="Genomic_DNA"/>
</dbReference>
<gene>
    <name evidence="1" type="ORF">BLNAU_24134</name>
</gene>